<evidence type="ECO:0000313" key="2">
    <source>
        <dbReference type="Proteomes" id="UP000184420"/>
    </source>
</evidence>
<dbReference type="Proteomes" id="UP000184420">
    <property type="component" value="Unassembled WGS sequence"/>
</dbReference>
<organism evidence="1 2">
    <name type="scientific">Chitinophaga jiangningensis</name>
    <dbReference type="NCBI Taxonomy" id="1419482"/>
    <lineage>
        <taxon>Bacteria</taxon>
        <taxon>Pseudomonadati</taxon>
        <taxon>Bacteroidota</taxon>
        <taxon>Chitinophagia</taxon>
        <taxon>Chitinophagales</taxon>
        <taxon>Chitinophagaceae</taxon>
        <taxon>Chitinophaga</taxon>
    </lineage>
</organism>
<dbReference type="AlphaFoldDB" id="A0A1M6VMT2"/>
<dbReference type="OrthoDB" id="826030at2"/>
<gene>
    <name evidence="1" type="ORF">SAMN05444266_101274</name>
</gene>
<keyword evidence="2" id="KW-1185">Reference proteome</keyword>
<proteinExistence type="predicted"/>
<name>A0A1M6VMT2_9BACT</name>
<sequence length="153" mass="17278">MYNVKFPGSFLLLLVLLLSCRDKHTPLITVIRNLDTHPMKNGVYVVIPNQGCDGCISSAEVFVKTNVQSSPYIKYIFTKIQSTKMLRIKLGGDVIDDAHILLDTTNNIVYPDSDREIYPMIVYVKNNEITAVKYQRPGEEGLEELSRVMPVGE</sequence>
<dbReference type="EMBL" id="FRBL01000001">
    <property type="protein sequence ID" value="SHK82645.1"/>
    <property type="molecule type" value="Genomic_DNA"/>
</dbReference>
<reference evidence="1 2" key="1">
    <citation type="submission" date="2016-11" db="EMBL/GenBank/DDBJ databases">
        <authorList>
            <person name="Jaros S."/>
            <person name="Januszkiewicz K."/>
            <person name="Wedrychowicz H."/>
        </authorList>
    </citation>
    <scope>NUCLEOTIDE SEQUENCE [LARGE SCALE GENOMIC DNA]</scope>
    <source>
        <strain evidence="1 2">DSM 27406</strain>
    </source>
</reference>
<dbReference type="RefSeq" id="WP_073077257.1">
    <property type="nucleotide sequence ID" value="NZ_FRBL01000001.1"/>
</dbReference>
<protein>
    <submittedName>
        <fullName evidence="1">Uncharacterized protein</fullName>
    </submittedName>
</protein>
<evidence type="ECO:0000313" key="1">
    <source>
        <dbReference type="EMBL" id="SHK82645.1"/>
    </source>
</evidence>
<accession>A0A1M6VMT2</accession>
<dbReference type="STRING" id="1419482.SAMN05444266_101274"/>
<dbReference type="PROSITE" id="PS51257">
    <property type="entry name" value="PROKAR_LIPOPROTEIN"/>
    <property type="match status" value="1"/>
</dbReference>